<protein>
    <submittedName>
        <fullName evidence="1">Uncharacterized protein</fullName>
    </submittedName>
</protein>
<proteinExistence type="predicted"/>
<comment type="caution">
    <text evidence="1">The sequence shown here is derived from an EMBL/GenBank/DDBJ whole genome shotgun (WGS) entry which is preliminary data.</text>
</comment>
<dbReference type="AlphaFoldDB" id="A0A5N6Q2N1"/>
<gene>
    <name evidence="1" type="ORF">E3N88_01357</name>
</gene>
<sequence length="89" mass="9858">MVVTEMLIWRSQSLISSPPPSAPPQPLLRCDLHRCSVACCDHRCSIAAPVGDDDSGAGGRVSSDRFQFRLSAPFPNRSFFPTYTKKYVK</sequence>
<evidence type="ECO:0000313" key="2">
    <source>
        <dbReference type="Proteomes" id="UP000326396"/>
    </source>
</evidence>
<evidence type="ECO:0000313" key="1">
    <source>
        <dbReference type="EMBL" id="KAD7478221.1"/>
    </source>
</evidence>
<dbReference type="EMBL" id="SZYD01000001">
    <property type="protein sequence ID" value="KAD7478221.1"/>
    <property type="molecule type" value="Genomic_DNA"/>
</dbReference>
<accession>A0A5N6Q2N1</accession>
<reference evidence="1 2" key="1">
    <citation type="submission" date="2019-05" db="EMBL/GenBank/DDBJ databases">
        <title>Mikania micrantha, genome provides insights into the molecular mechanism of rapid growth.</title>
        <authorList>
            <person name="Liu B."/>
        </authorList>
    </citation>
    <scope>NUCLEOTIDE SEQUENCE [LARGE SCALE GENOMIC DNA]</scope>
    <source>
        <strain evidence="1">NLD-2019</strain>
        <tissue evidence="1">Leaf</tissue>
    </source>
</reference>
<name>A0A5N6Q2N1_9ASTR</name>
<keyword evidence="2" id="KW-1185">Reference proteome</keyword>
<organism evidence="1 2">
    <name type="scientific">Mikania micrantha</name>
    <name type="common">bitter vine</name>
    <dbReference type="NCBI Taxonomy" id="192012"/>
    <lineage>
        <taxon>Eukaryota</taxon>
        <taxon>Viridiplantae</taxon>
        <taxon>Streptophyta</taxon>
        <taxon>Embryophyta</taxon>
        <taxon>Tracheophyta</taxon>
        <taxon>Spermatophyta</taxon>
        <taxon>Magnoliopsida</taxon>
        <taxon>eudicotyledons</taxon>
        <taxon>Gunneridae</taxon>
        <taxon>Pentapetalae</taxon>
        <taxon>asterids</taxon>
        <taxon>campanulids</taxon>
        <taxon>Asterales</taxon>
        <taxon>Asteraceae</taxon>
        <taxon>Asteroideae</taxon>
        <taxon>Heliantheae alliance</taxon>
        <taxon>Eupatorieae</taxon>
        <taxon>Mikania</taxon>
    </lineage>
</organism>
<dbReference type="Proteomes" id="UP000326396">
    <property type="component" value="Linkage Group LG1"/>
</dbReference>